<proteinExistence type="predicted"/>
<dbReference type="Proteomes" id="UP000887159">
    <property type="component" value="Unassembled WGS sequence"/>
</dbReference>
<dbReference type="AlphaFoldDB" id="A0A8X6V276"/>
<dbReference type="EMBL" id="BMAU01021192">
    <property type="protein sequence ID" value="GFX96508.1"/>
    <property type="molecule type" value="Genomic_DNA"/>
</dbReference>
<organism evidence="1 2">
    <name type="scientific">Trichonephila clavipes</name>
    <name type="common">Golden silk orbweaver</name>
    <name type="synonym">Nephila clavipes</name>
    <dbReference type="NCBI Taxonomy" id="2585209"/>
    <lineage>
        <taxon>Eukaryota</taxon>
        <taxon>Metazoa</taxon>
        <taxon>Ecdysozoa</taxon>
        <taxon>Arthropoda</taxon>
        <taxon>Chelicerata</taxon>
        <taxon>Arachnida</taxon>
        <taxon>Araneae</taxon>
        <taxon>Araneomorphae</taxon>
        <taxon>Entelegynae</taxon>
        <taxon>Araneoidea</taxon>
        <taxon>Nephilidae</taxon>
        <taxon>Trichonephila</taxon>
    </lineage>
</organism>
<accession>A0A8X6V276</accession>
<gene>
    <name evidence="1" type="primary">NCL1_28619</name>
    <name evidence="1" type="ORF">TNCV_1441821</name>
</gene>
<sequence>MRINGSMLPCVLETETMISELLNEPNEVLMPHVYFFLEGSGDKFVFMEDYAQCHRRVTVKLYKQSALEAIQGIKTRLNQDVNSFLLCIEETGKSCTLQWIPDHVDTKRKELANSLAKEGRTIEPAPLSTTGFDANAVAKQKALLKPRKISSLPESSHNRKVTTALRTKHFKDMDILPDGSRT</sequence>
<comment type="caution">
    <text evidence="1">The sequence shown here is derived from an EMBL/GenBank/DDBJ whole genome shotgun (WGS) entry which is preliminary data.</text>
</comment>
<protein>
    <submittedName>
        <fullName evidence="1">RNase H domain-containing protein</fullName>
    </submittedName>
</protein>
<evidence type="ECO:0000313" key="1">
    <source>
        <dbReference type="EMBL" id="GFX96508.1"/>
    </source>
</evidence>
<reference evidence="1" key="1">
    <citation type="submission" date="2020-08" db="EMBL/GenBank/DDBJ databases">
        <title>Multicomponent nature underlies the extraordinary mechanical properties of spider dragline silk.</title>
        <authorList>
            <person name="Kono N."/>
            <person name="Nakamura H."/>
            <person name="Mori M."/>
            <person name="Yoshida Y."/>
            <person name="Ohtoshi R."/>
            <person name="Malay A.D."/>
            <person name="Moran D.A.P."/>
            <person name="Tomita M."/>
            <person name="Numata K."/>
            <person name="Arakawa K."/>
        </authorList>
    </citation>
    <scope>NUCLEOTIDE SEQUENCE</scope>
</reference>
<evidence type="ECO:0000313" key="2">
    <source>
        <dbReference type="Proteomes" id="UP000887159"/>
    </source>
</evidence>
<keyword evidence="2" id="KW-1185">Reference proteome</keyword>
<name>A0A8X6V276_TRICX</name>